<organism evidence="1 2">
    <name type="scientific">Quercus lobata</name>
    <name type="common">Valley oak</name>
    <dbReference type="NCBI Taxonomy" id="97700"/>
    <lineage>
        <taxon>Eukaryota</taxon>
        <taxon>Viridiplantae</taxon>
        <taxon>Streptophyta</taxon>
        <taxon>Embryophyta</taxon>
        <taxon>Tracheophyta</taxon>
        <taxon>Spermatophyta</taxon>
        <taxon>Magnoliopsida</taxon>
        <taxon>eudicotyledons</taxon>
        <taxon>Gunneridae</taxon>
        <taxon>Pentapetalae</taxon>
        <taxon>rosids</taxon>
        <taxon>fabids</taxon>
        <taxon>Fagales</taxon>
        <taxon>Fagaceae</taxon>
        <taxon>Quercus</taxon>
    </lineage>
</organism>
<keyword evidence="2" id="KW-1185">Reference proteome</keyword>
<dbReference type="AlphaFoldDB" id="A0A7N2LI26"/>
<dbReference type="Gramene" id="QL04p084648:mrna">
    <property type="protein sequence ID" value="QL04p084648:mrna:CDS:1"/>
    <property type="gene ID" value="QL04p084648"/>
</dbReference>
<dbReference type="Proteomes" id="UP000594261">
    <property type="component" value="Chromosome 4"/>
</dbReference>
<evidence type="ECO:0000313" key="1">
    <source>
        <dbReference type="EnsemblPlants" id="QL04p084648:mrna:CDS:1"/>
    </source>
</evidence>
<reference evidence="1 2" key="1">
    <citation type="journal article" date="2016" name="G3 (Bethesda)">
        <title>First Draft Assembly and Annotation of the Genome of a California Endemic Oak Quercus lobata Nee (Fagaceae).</title>
        <authorList>
            <person name="Sork V.L."/>
            <person name="Fitz-Gibbon S.T."/>
            <person name="Puiu D."/>
            <person name="Crepeau M."/>
            <person name="Gugger P.F."/>
            <person name="Sherman R."/>
            <person name="Stevens K."/>
            <person name="Langley C.H."/>
            <person name="Pellegrini M."/>
            <person name="Salzberg S.L."/>
        </authorList>
    </citation>
    <scope>NUCLEOTIDE SEQUENCE [LARGE SCALE GENOMIC DNA]</scope>
    <source>
        <strain evidence="1 2">cv. SW786</strain>
    </source>
</reference>
<dbReference type="PANTHER" id="PTHR33090">
    <property type="entry name" value="DUF3774 DOMAIN PROTEIN-RELATED"/>
    <property type="match status" value="1"/>
</dbReference>
<protein>
    <submittedName>
        <fullName evidence="1">Uncharacterized protein</fullName>
    </submittedName>
</protein>
<dbReference type="EnsemblPlants" id="QL04p084648:mrna">
    <property type="protein sequence ID" value="QL04p084648:mrna:CDS:1"/>
    <property type="gene ID" value="QL04p084648"/>
</dbReference>
<reference evidence="1" key="2">
    <citation type="submission" date="2021-01" db="UniProtKB">
        <authorList>
            <consortium name="EnsemblPlants"/>
        </authorList>
    </citation>
    <scope>IDENTIFICATION</scope>
</reference>
<evidence type="ECO:0000313" key="2">
    <source>
        <dbReference type="Proteomes" id="UP000594261"/>
    </source>
</evidence>
<name>A0A7N2LI26_QUELO</name>
<dbReference type="Pfam" id="PF12609">
    <property type="entry name" value="DUF3774"/>
    <property type="match status" value="1"/>
</dbReference>
<proteinExistence type="predicted"/>
<dbReference type="EMBL" id="LRBV02000004">
    <property type="status" value="NOT_ANNOTATED_CDS"/>
    <property type="molecule type" value="Genomic_DNA"/>
</dbReference>
<sequence>MSSTLKDQAGGVCSCTRCSLLIRSLQECAKNNIKSSYQAKELSAKASLAVSDNKQKRSKEESMRKIMDLNCWGPTTTKF</sequence>
<dbReference type="InterPro" id="IPR022251">
    <property type="entry name" value="DUF3774_wound-induced"/>
</dbReference>
<dbReference type="InParanoid" id="A0A7N2LI26"/>
<accession>A0A7N2LI26</accession>